<sequence>MVCFAKAAGTLATLSHALDFTPRQLVRRETHRKHQYANNTRRMSLFEKQNKNLARQGNPEPSAALLHVTGTGTFLPFFSLYHSFVLDMRIPAHFKTQGRIRLRMTDVDRKNTNIKPHQVYKEKVFERRDGLEVVLSVNSIIPIQGTHLILEIVELHTLHSNVILVNSEVLLVDILATLKQSDQEGEDIMYPIPNTSVKLGVKKGSLNTLLQQAVLPNSLIECLGRAETAIGLLSGITDTLSQLHPTAQLVFGLIKSVASVLQEQKLCYEKLSDLFEKMGSLLPYFQKIQKLESFTNVQPIIQQILDHMKAALTMILNDTKSNSIKQFFDFAIWSQQATKFSDLSSKFDKLFDGFNAALKLDMATLQDKLVQLAHNSQVTKALEKLDYVKIVPGNQCLEHTKVSTLADIQDWAHSTVEPVFWLHGPAGTGKSTVAATVASQLERNGRLAAFYTCSRDQKTLGNPLQLLRNICYRLAMVYKPFGEHIATVIENDAHFGSGGDTISSLFQKLFIKPLDMLTAGPSAVPPVVPLVIVIDALDECGEKMDRVELLQCLLELFGKCGWIKVFITSRSNLEITTKLQGHAKHFEIDTTDCYSDVETFIRVNYVEFSLPNDILGQLIEAANGLFIWAMTAFKYLEKSADHEKTAGLLLKSQSSQLHSLYHTILDAEIGDAIEKEFQQIMAVVLLAAQPLSIFALSQLTGCSAKVVQNVIQRLHAVLSVNSDGIQVDTRLTALMEIICWLANVLKCWRNA</sequence>
<proteinExistence type="predicted"/>
<dbReference type="EMBL" id="ML209404">
    <property type="protein sequence ID" value="TFK58382.1"/>
    <property type="molecule type" value="Genomic_DNA"/>
</dbReference>
<protein>
    <submittedName>
        <fullName evidence="1">Uncharacterized protein</fullName>
    </submittedName>
</protein>
<evidence type="ECO:0000313" key="1">
    <source>
        <dbReference type="EMBL" id="TFK58382.1"/>
    </source>
</evidence>
<name>A0ACD2ZY69_9AGAR</name>
<dbReference type="Proteomes" id="UP000308600">
    <property type="component" value="Unassembled WGS sequence"/>
</dbReference>
<gene>
    <name evidence="1" type="ORF">BDN72DRAFT_966361</name>
</gene>
<organism evidence="1 2">
    <name type="scientific">Pluteus cervinus</name>
    <dbReference type="NCBI Taxonomy" id="181527"/>
    <lineage>
        <taxon>Eukaryota</taxon>
        <taxon>Fungi</taxon>
        <taxon>Dikarya</taxon>
        <taxon>Basidiomycota</taxon>
        <taxon>Agaricomycotina</taxon>
        <taxon>Agaricomycetes</taxon>
        <taxon>Agaricomycetidae</taxon>
        <taxon>Agaricales</taxon>
        <taxon>Pluteineae</taxon>
        <taxon>Pluteaceae</taxon>
        <taxon>Pluteus</taxon>
    </lineage>
</organism>
<accession>A0ACD2ZY69</accession>
<keyword evidence="2" id="KW-1185">Reference proteome</keyword>
<reference evidence="1 2" key="1">
    <citation type="journal article" date="2019" name="Nat. Ecol. Evol.">
        <title>Megaphylogeny resolves global patterns of mushroom evolution.</title>
        <authorList>
            <person name="Varga T."/>
            <person name="Krizsan K."/>
            <person name="Foldi C."/>
            <person name="Dima B."/>
            <person name="Sanchez-Garcia M."/>
            <person name="Sanchez-Ramirez S."/>
            <person name="Szollosi G.J."/>
            <person name="Szarkandi J.G."/>
            <person name="Papp V."/>
            <person name="Albert L."/>
            <person name="Andreopoulos W."/>
            <person name="Angelini C."/>
            <person name="Antonin V."/>
            <person name="Barry K.W."/>
            <person name="Bougher N.L."/>
            <person name="Buchanan P."/>
            <person name="Buyck B."/>
            <person name="Bense V."/>
            <person name="Catcheside P."/>
            <person name="Chovatia M."/>
            <person name="Cooper J."/>
            <person name="Damon W."/>
            <person name="Desjardin D."/>
            <person name="Finy P."/>
            <person name="Geml J."/>
            <person name="Haridas S."/>
            <person name="Hughes K."/>
            <person name="Justo A."/>
            <person name="Karasinski D."/>
            <person name="Kautmanova I."/>
            <person name="Kiss B."/>
            <person name="Kocsube S."/>
            <person name="Kotiranta H."/>
            <person name="LaButti K.M."/>
            <person name="Lechner B.E."/>
            <person name="Liimatainen K."/>
            <person name="Lipzen A."/>
            <person name="Lukacs Z."/>
            <person name="Mihaltcheva S."/>
            <person name="Morgado L.N."/>
            <person name="Niskanen T."/>
            <person name="Noordeloos M.E."/>
            <person name="Ohm R.A."/>
            <person name="Ortiz-Santana B."/>
            <person name="Ovrebo C."/>
            <person name="Racz N."/>
            <person name="Riley R."/>
            <person name="Savchenko A."/>
            <person name="Shiryaev A."/>
            <person name="Soop K."/>
            <person name="Spirin V."/>
            <person name="Szebenyi C."/>
            <person name="Tomsovsky M."/>
            <person name="Tulloss R.E."/>
            <person name="Uehling J."/>
            <person name="Grigoriev I.V."/>
            <person name="Vagvolgyi C."/>
            <person name="Papp T."/>
            <person name="Martin F.M."/>
            <person name="Miettinen O."/>
            <person name="Hibbett D.S."/>
            <person name="Nagy L.G."/>
        </authorList>
    </citation>
    <scope>NUCLEOTIDE SEQUENCE [LARGE SCALE GENOMIC DNA]</scope>
    <source>
        <strain evidence="1 2">NL-1719</strain>
    </source>
</reference>
<evidence type="ECO:0000313" key="2">
    <source>
        <dbReference type="Proteomes" id="UP000308600"/>
    </source>
</evidence>